<evidence type="ECO:0000256" key="5">
    <source>
        <dbReference type="ARBA" id="ARBA00011538"/>
    </source>
</evidence>
<dbReference type="InterPro" id="IPR035425">
    <property type="entry name" value="CENP-T/H4_C"/>
</dbReference>
<dbReference type="Pfam" id="PF00112">
    <property type="entry name" value="Peptidase_C1"/>
    <property type="match status" value="1"/>
</dbReference>
<dbReference type="GO" id="GO:0005634">
    <property type="term" value="C:nucleus"/>
    <property type="evidence" value="ECO:0007669"/>
    <property type="project" value="UniProtKB-SubCell"/>
</dbReference>
<sequence>MQRILLATAALTLVAADRDALLTELNQWNKAFGPAYLPKGVDATNTEDLLVRLQAAKDAIAAVSKEQPTATFGIGPFSLYSPKEFQAYLRRSFAPGAALLQDAPRVEDRGVGGANGTLDWSATSCMNAVKDQGKCSSAWVFSTTASVEAAHCIVTGSLLNVSEQDVVSCDRELIDEGCRGGLEFTAMDWIGTNGICLAKDYPYTSGADGKNGECQTTCKKEMLAVEGHAWATGEPKLEAALLTQPVTAAVIAGNDAWQHYTSGVVTSCPGSTLDHSVLVVGYGAENGKDYFKLRSSWGLGKGGAKRHRKVLRDNIQGITKPAIRRLARRGGVKRISGLIYEETRGVLKVFLENVIKDSVTYTEHARRKTVTAMDVVYALKRQGRTLYGFGG</sequence>
<dbReference type="SUPFAM" id="SSF47113">
    <property type="entry name" value="Histone-fold"/>
    <property type="match status" value="1"/>
</dbReference>
<evidence type="ECO:0000256" key="1">
    <source>
        <dbReference type="ARBA" id="ARBA00002001"/>
    </source>
</evidence>
<dbReference type="STRING" id="1156394.T0RM31"/>
<evidence type="ECO:0000256" key="8">
    <source>
        <dbReference type="ARBA" id="ARBA00023242"/>
    </source>
</evidence>
<dbReference type="FunFam" id="1.10.20.10:FF:000012">
    <property type="entry name" value="Histone H4"/>
    <property type="match status" value="1"/>
</dbReference>
<dbReference type="InterPro" id="IPR019809">
    <property type="entry name" value="Histone_H4_CS"/>
</dbReference>
<keyword evidence="13" id="KW-1185">Reference proteome</keyword>
<dbReference type="OMA" id="DWSATSC"/>
<evidence type="ECO:0000259" key="11">
    <source>
        <dbReference type="SMART" id="SM00645"/>
    </source>
</evidence>
<keyword evidence="10" id="KW-0732">Signal</keyword>
<dbReference type="Pfam" id="PF15511">
    <property type="entry name" value="CENP-T_C"/>
    <property type="match status" value="1"/>
</dbReference>
<dbReference type="PROSITE" id="PS00639">
    <property type="entry name" value="THIOL_PROTEASE_HIS"/>
    <property type="match status" value="1"/>
</dbReference>
<comment type="similarity">
    <text evidence="4">Belongs to the histone H4 family.</text>
</comment>
<dbReference type="GO" id="GO:0006508">
    <property type="term" value="P:proteolysis"/>
    <property type="evidence" value="ECO:0007669"/>
    <property type="project" value="InterPro"/>
</dbReference>
<dbReference type="AlphaFoldDB" id="T0RM31"/>
<dbReference type="CDD" id="cd22912">
    <property type="entry name" value="HFD_H4"/>
    <property type="match status" value="1"/>
</dbReference>
<feature type="chain" id="PRO_5004584074" description="Peptidase C1A papain C-terminal domain-containing protein" evidence="10">
    <location>
        <begin position="17"/>
        <end position="391"/>
    </location>
</feature>
<dbReference type="GO" id="GO:0000786">
    <property type="term" value="C:nucleosome"/>
    <property type="evidence" value="ECO:0007669"/>
    <property type="project" value="UniProtKB-KW"/>
</dbReference>
<dbReference type="InterPro" id="IPR039417">
    <property type="entry name" value="Peptidase_C1A_papain-like"/>
</dbReference>
<dbReference type="RefSeq" id="XP_008615725.1">
    <property type="nucleotide sequence ID" value="XM_008617503.1"/>
</dbReference>
<dbReference type="VEuPathDB" id="FungiDB:SDRG_11460"/>
<evidence type="ECO:0000313" key="13">
    <source>
        <dbReference type="Proteomes" id="UP000030762"/>
    </source>
</evidence>
<dbReference type="Gene3D" id="3.90.70.10">
    <property type="entry name" value="Cysteine proteinases"/>
    <property type="match status" value="1"/>
</dbReference>
<dbReference type="OrthoDB" id="10253408at2759"/>
<dbReference type="eggNOG" id="KOG1543">
    <property type="taxonomic scope" value="Eukaryota"/>
</dbReference>
<protein>
    <recommendedName>
        <fullName evidence="11">Peptidase C1A papain C-terminal domain-containing protein</fullName>
    </recommendedName>
</protein>
<dbReference type="InParanoid" id="T0RM31"/>
<dbReference type="eggNOG" id="KOG3467">
    <property type="taxonomic scope" value="Eukaryota"/>
</dbReference>
<dbReference type="GeneID" id="19952187"/>
<dbReference type="SUPFAM" id="SSF54001">
    <property type="entry name" value="Cysteine proteinases"/>
    <property type="match status" value="1"/>
</dbReference>
<comment type="function">
    <text evidence="1">Core component of nucleosome. Nucleosomes wrap and compact DNA into chromatin, limiting DNA accessibility to the cellular machineries which require DNA as a template. Histones thereby play a central role in transcription regulation, DNA repair, DNA replication and chromosomal stability. DNA accessibility is regulated via a complex set of post-translational modifications of histones, also called histone code, and nucleosome remodeling.</text>
</comment>
<dbReference type="GO" id="GO:0046982">
    <property type="term" value="F:protein heterodimerization activity"/>
    <property type="evidence" value="ECO:0007669"/>
    <property type="project" value="InterPro"/>
</dbReference>
<feature type="signal peptide" evidence="10">
    <location>
        <begin position="1"/>
        <end position="16"/>
    </location>
</feature>
<dbReference type="SMART" id="SM00645">
    <property type="entry name" value="Pept_C1"/>
    <property type="match status" value="1"/>
</dbReference>
<evidence type="ECO:0000313" key="12">
    <source>
        <dbReference type="EMBL" id="EQC30987.1"/>
    </source>
</evidence>
<dbReference type="Proteomes" id="UP000030762">
    <property type="component" value="Unassembled WGS sequence"/>
</dbReference>
<keyword evidence="7" id="KW-0238">DNA-binding</keyword>
<comment type="subcellular location">
    <subcellularLocation>
        <location evidence="3">Chromosome</location>
    </subcellularLocation>
    <subcellularLocation>
        <location evidence="2">Nucleus</location>
    </subcellularLocation>
</comment>
<evidence type="ECO:0000256" key="6">
    <source>
        <dbReference type="ARBA" id="ARBA00022454"/>
    </source>
</evidence>
<dbReference type="GO" id="GO:0008234">
    <property type="term" value="F:cysteine-type peptidase activity"/>
    <property type="evidence" value="ECO:0007669"/>
    <property type="project" value="InterPro"/>
</dbReference>
<evidence type="ECO:0000256" key="10">
    <source>
        <dbReference type="SAM" id="SignalP"/>
    </source>
</evidence>
<evidence type="ECO:0000256" key="7">
    <source>
        <dbReference type="ARBA" id="ARBA00023125"/>
    </source>
</evidence>
<dbReference type="PRINTS" id="PR00623">
    <property type="entry name" value="HISTONEH4"/>
</dbReference>
<dbReference type="CDD" id="cd02248">
    <property type="entry name" value="Peptidase_C1A"/>
    <property type="match status" value="1"/>
</dbReference>
<dbReference type="InterPro" id="IPR025660">
    <property type="entry name" value="Pept_his_AS"/>
</dbReference>
<dbReference type="SMART" id="SM00417">
    <property type="entry name" value="H4"/>
    <property type="match status" value="1"/>
</dbReference>
<dbReference type="GO" id="GO:0003677">
    <property type="term" value="F:DNA binding"/>
    <property type="evidence" value="ECO:0007669"/>
    <property type="project" value="UniProtKB-KW"/>
</dbReference>
<organism evidence="12 13">
    <name type="scientific">Saprolegnia diclina (strain VS20)</name>
    <dbReference type="NCBI Taxonomy" id="1156394"/>
    <lineage>
        <taxon>Eukaryota</taxon>
        <taxon>Sar</taxon>
        <taxon>Stramenopiles</taxon>
        <taxon>Oomycota</taxon>
        <taxon>Saprolegniomycetes</taxon>
        <taxon>Saprolegniales</taxon>
        <taxon>Saprolegniaceae</taxon>
        <taxon>Saprolegnia</taxon>
    </lineage>
</organism>
<dbReference type="PANTHER" id="PTHR10484">
    <property type="entry name" value="HISTONE H4"/>
    <property type="match status" value="1"/>
</dbReference>
<keyword evidence="8" id="KW-0539">Nucleus</keyword>
<dbReference type="InterPro" id="IPR000668">
    <property type="entry name" value="Peptidase_C1A_C"/>
</dbReference>
<dbReference type="Gene3D" id="1.10.20.10">
    <property type="entry name" value="Histone, subunit A"/>
    <property type="match status" value="1"/>
</dbReference>
<accession>T0RM31</accession>
<dbReference type="InterPro" id="IPR001951">
    <property type="entry name" value="Histone_H4"/>
</dbReference>
<evidence type="ECO:0000256" key="3">
    <source>
        <dbReference type="ARBA" id="ARBA00004286"/>
    </source>
</evidence>
<gene>
    <name evidence="12" type="ORF">SDRG_11460</name>
</gene>
<dbReference type="InterPro" id="IPR009072">
    <property type="entry name" value="Histone-fold"/>
</dbReference>
<reference evidence="12 13" key="1">
    <citation type="submission" date="2012-04" db="EMBL/GenBank/DDBJ databases">
        <title>The Genome Sequence of Saprolegnia declina VS20.</title>
        <authorList>
            <consortium name="The Broad Institute Genome Sequencing Platform"/>
            <person name="Russ C."/>
            <person name="Nusbaum C."/>
            <person name="Tyler B."/>
            <person name="van West P."/>
            <person name="Dieguez-Uribeondo J."/>
            <person name="de Bruijn I."/>
            <person name="Tripathy S."/>
            <person name="Jiang R."/>
            <person name="Young S.K."/>
            <person name="Zeng Q."/>
            <person name="Gargeya S."/>
            <person name="Fitzgerald M."/>
            <person name="Haas B."/>
            <person name="Abouelleil A."/>
            <person name="Alvarado L."/>
            <person name="Arachchi H.M."/>
            <person name="Berlin A."/>
            <person name="Chapman S.B."/>
            <person name="Goldberg J."/>
            <person name="Griggs A."/>
            <person name="Gujja S."/>
            <person name="Hansen M."/>
            <person name="Howarth C."/>
            <person name="Imamovic A."/>
            <person name="Larimer J."/>
            <person name="McCowen C."/>
            <person name="Montmayeur A."/>
            <person name="Murphy C."/>
            <person name="Neiman D."/>
            <person name="Pearson M."/>
            <person name="Priest M."/>
            <person name="Roberts A."/>
            <person name="Saif S."/>
            <person name="Shea T."/>
            <person name="Sisk P."/>
            <person name="Sykes S."/>
            <person name="Wortman J."/>
            <person name="Nusbaum C."/>
            <person name="Birren B."/>
        </authorList>
    </citation>
    <scope>NUCLEOTIDE SEQUENCE [LARGE SCALE GENOMIC DNA]</scope>
    <source>
        <strain evidence="12 13">VS20</strain>
    </source>
</reference>
<keyword evidence="9" id="KW-0544">Nucleosome core</keyword>
<evidence type="ECO:0000256" key="4">
    <source>
        <dbReference type="ARBA" id="ARBA00006564"/>
    </source>
</evidence>
<dbReference type="GO" id="GO:0030527">
    <property type="term" value="F:structural constituent of chromatin"/>
    <property type="evidence" value="ECO:0007669"/>
    <property type="project" value="InterPro"/>
</dbReference>
<dbReference type="EMBL" id="JH767172">
    <property type="protein sequence ID" value="EQC30987.1"/>
    <property type="molecule type" value="Genomic_DNA"/>
</dbReference>
<comment type="subunit">
    <text evidence="5">The nucleosome is a histone octamer containing two molecules each of H2A, H2B, H3 and H4 assembled in one H3-H4 heterotetramer and two H2A-H2B heterodimers. The octamer wraps approximately 147 bp of DNA.</text>
</comment>
<proteinExistence type="inferred from homology"/>
<dbReference type="PROSITE" id="PS00047">
    <property type="entry name" value="HISTONE_H4"/>
    <property type="match status" value="1"/>
</dbReference>
<name>T0RM31_SAPDV</name>
<evidence type="ECO:0000256" key="9">
    <source>
        <dbReference type="ARBA" id="ARBA00023269"/>
    </source>
</evidence>
<evidence type="ECO:0000256" key="2">
    <source>
        <dbReference type="ARBA" id="ARBA00004123"/>
    </source>
</evidence>
<dbReference type="InterPro" id="IPR038765">
    <property type="entry name" value="Papain-like_cys_pep_sf"/>
</dbReference>
<keyword evidence="6" id="KW-0158">Chromosome</keyword>
<feature type="domain" description="Peptidase C1A papain C-terminal" evidence="11">
    <location>
        <begin position="114"/>
        <end position="318"/>
    </location>
</feature>